<comment type="caution">
    <text evidence="1">The sequence shown here is derived from an EMBL/GenBank/DDBJ whole genome shotgun (WGS) entry which is preliminary data.</text>
</comment>
<dbReference type="EMBL" id="JAYKXP010000061">
    <property type="protein sequence ID" value="KAK7033552.1"/>
    <property type="molecule type" value="Genomic_DNA"/>
</dbReference>
<dbReference type="InterPro" id="IPR032675">
    <property type="entry name" value="LRR_dom_sf"/>
</dbReference>
<organism evidence="1 2">
    <name type="scientific">Paramarasmius palmivorus</name>
    <dbReference type="NCBI Taxonomy" id="297713"/>
    <lineage>
        <taxon>Eukaryota</taxon>
        <taxon>Fungi</taxon>
        <taxon>Dikarya</taxon>
        <taxon>Basidiomycota</taxon>
        <taxon>Agaricomycotina</taxon>
        <taxon>Agaricomycetes</taxon>
        <taxon>Agaricomycetidae</taxon>
        <taxon>Agaricales</taxon>
        <taxon>Marasmiineae</taxon>
        <taxon>Marasmiaceae</taxon>
        <taxon>Paramarasmius</taxon>
    </lineage>
</organism>
<evidence type="ECO:0000313" key="2">
    <source>
        <dbReference type="Proteomes" id="UP001383192"/>
    </source>
</evidence>
<keyword evidence="2" id="KW-1185">Reference proteome</keyword>
<dbReference type="Gene3D" id="3.80.10.10">
    <property type="entry name" value="Ribonuclease Inhibitor"/>
    <property type="match status" value="1"/>
</dbReference>
<evidence type="ECO:0000313" key="1">
    <source>
        <dbReference type="EMBL" id="KAK7033552.1"/>
    </source>
</evidence>
<reference evidence="1 2" key="1">
    <citation type="submission" date="2024-01" db="EMBL/GenBank/DDBJ databases">
        <title>A draft genome for a cacao thread blight-causing isolate of Paramarasmius palmivorus.</title>
        <authorList>
            <person name="Baruah I.K."/>
            <person name="Bukari Y."/>
            <person name="Amoako-Attah I."/>
            <person name="Meinhardt L.W."/>
            <person name="Bailey B.A."/>
            <person name="Cohen S.P."/>
        </authorList>
    </citation>
    <scope>NUCLEOTIDE SEQUENCE [LARGE SCALE GENOMIC DNA]</scope>
    <source>
        <strain evidence="1 2">GH-12</strain>
    </source>
</reference>
<proteinExistence type="predicted"/>
<evidence type="ECO:0008006" key="3">
    <source>
        <dbReference type="Google" id="ProtNLM"/>
    </source>
</evidence>
<gene>
    <name evidence="1" type="ORF">VNI00_012776</name>
</gene>
<dbReference type="AlphaFoldDB" id="A0AAW0C2C8"/>
<dbReference type="Proteomes" id="UP001383192">
    <property type="component" value="Unassembled WGS sequence"/>
</dbReference>
<dbReference type="SUPFAM" id="SSF52047">
    <property type="entry name" value="RNI-like"/>
    <property type="match status" value="1"/>
</dbReference>
<sequence length="587" mass="66923">MDESAYTAQIDLCDHCDASVQYPYLPTSHKVRSDYVPTNDDIKEAVSSIAEMKEALGQINMTLDRVRGILGSLETSKAKLEKQIEEQMAIISPLRKIPVEVYHKIFSHACDADENATEWDYALRVDRNQLRAPANQISLTSSHWRNIAVGYPPIWSSISVDLCATAHWKLSTTTLLSTYLKNAGTNVLKIRVFSDTRCTEQAARLLACRCDGGFDAFRLLLAHMKYCEKLRLHITGHALLKDLVGTPNLRFPALRYFHNGVGMTDDVDVASTSWFWQAIGKAPCLTQLHEEFFSLPPRVDVMPYEQLTTFRFWHADKHHRFLRIIRKARNLKRLSLLWDSPDSPGSAVSSPYELASLQELHICPSHPENFLTFIELVRAPKLTSLWIVCDPLDFDPEFERPHPVPLTFMSTLSRLPSTLQRLHIDLNSFYPSNTSMSGLLFMFPNLTYFDICWSSDQLQQDRMSLWMSHLLDTLKVSSASPSSVVAPKLEELVLHESHSRIDSGSIEQLLTTLESRSSSRLANIGRLSEIVALRKVDFSYWTNRGTVFKSSLPVDKLLTDEHRQRLRALEEDGMACLLEERWNHFPS</sequence>
<protein>
    <recommendedName>
        <fullName evidence="3">F-box domain-containing protein</fullName>
    </recommendedName>
</protein>
<name>A0AAW0C2C8_9AGAR</name>
<accession>A0AAW0C2C8</accession>